<dbReference type="Proteomes" id="UP000038040">
    <property type="component" value="Unplaced"/>
</dbReference>
<proteinExistence type="predicted"/>
<reference evidence="3 5" key="2">
    <citation type="submission" date="2018-11" db="EMBL/GenBank/DDBJ databases">
        <authorList>
            <consortium name="Pathogen Informatics"/>
        </authorList>
    </citation>
    <scope>NUCLEOTIDE SEQUENCE [LARGE SCALE GENOMIC DNA]</scope>
</reference>
<dbReference type="Pfam" id="PF07035">
    <property type="entry name" value="RMC1_C"/>
    <property type="match status" value="1"/>
</dbReference>
<evidence type="ECO:0000313" key="5">
    <source>
        <dbReference type="Proteomes" id="UP000274756"/>
    </source>
</evidence>
<evidence type="ECO:0000259" key="2">
    <source>
        <dbReference type="Pfam" id="PF21029"/>
    </source>
</evidence>
<dbReference type="STRING" id="318479.A0A0N4U4R9"/>
<dbReference type="InterPro" id="IPR049040">
    <property type="entry name" value="RMC1_N"/>
</dbReference>
<dbReference type="PANTHER" id="PTHR12897:SF4">
    <property type="entry name" value="REGULATOR OF MON1-CCZ1 COMPLEX"/>
    <property type="match status" value="1"/>
</dbReference>
<dbReference type="OrthoDB" id="26384at2759"/>
<dbReference type="PANTHER" id="PTHR12897">
    <property type="entry name" value="COLON CANCER-ASSOCIATED PROTEIN MIC1"/>
    <property type="match status" value="1"/>
</dbReference>
<sequence>MENSGRIRIMKFSLDLQIASIQYTETSVDFLRLKGDNNKIFTQQIKMRSARIIGLEWVAASQILFVTNQGFELYQVNAEKKSLKLLKVYNLSMYWYIYYADSQLIIASSGNGAIYRLAKFEVDFGFSDAKANLLEREVTVASLYGSLYLLVLRYSLRDSSTSDIAMYKLSVNGMETPALTDTLLLERTGAFGIHIIDNIVVVHHQTTNQSVLFDIRCYNKPHSGIVVHRPVIVASIKCGNELAASFEYEVPTYSQSWVMFYPNIVIDATIGLFTLITLHPESSEFVLVNKVEFLRFLYNRSSMKSLFLNEFRSSLFSNLLSLKEIHEIFDWIVKPLSKGTQASSAKVIGNDTIRWIGPVSKYSLIAVPYQCSLFTQSDVISLIFLPIIESQKISKKRLVEYALHYLLVLKEYEIEVQPYFLNEILVSAMASAGEFHRLQHCLQFRVITDTKQTAFQLLSHGAKHASLIQLALDMLVRLGTATEEIVEVFLARGHVVEAVRFLESTSSIDKVNPLKLLEAAWQQNRQIRYAVFSRIRSSFSPCKNKTANSSNSHHYEEYTKRFKELFSEEEIAEAKKDSQLAVVFRS</sequence>
<dbReference type="GO" id="GO:0035658">
    <property type="term" value="C:Mon1-Ccz1 complex"/>
    <property type="evidence" value="ECO:0007669"/>
    <property type="project" value="InterPro"/>
</dbReference>
<dbReference type="AlphaFoldDB" id="A0A0N4U4R9"/>
<evidence type="ECO:0000313" key="4">
    <source>
        <dbReference type="Proteomes" id="UP000038040"/>
    </source>
</evidence>
<gene>
    <name evidence="3" type="ORF">DME_LOCUS6154</name>
</gene>
<feature type="domain" description="Mic1" evidence="1">
    <location>
        <begin position="300"/>
        <end position="535"/>
    </location>
</feature>
<dbReference type="Pfam" id="PF21029">
    <property type="entry name" value="RMC1_N"/>
    <property type="match status" value="1"/>
</dbReference>
<dbReference type="GO" id="GO:0010506">
    <property type="term" value="P:regulation of autophagy"/>
    <property type="evidence" value="ECO:0007669"/>
    <property type="project" value="InterPro"/>
</dbReference>
<evidence type="ECO:0000313" key="6">
    <source>
        <dbReference type="WBParaSite" id="DME_0000179401-mRNA-1"/>
    </source>
</evidence>
<dbReference type="EMBL" id="UYYG01001154">
    <property type="protein sequence ID" value="VDN56181.1"/>
    <property type="molecule type" value="Genomic_DNA"/>
</dbReference>
<name>A0A0N4U4R9_DRAME</name>
<dbReference type="Proteomes" id="UP000274756">
    <property type="component" value="Unassembled WGS sequence"/>
</dbReference>
<accession>A0A0N4U4R9</accession>
<dbReference type="InterPro" id="IPR009755">
    <property type="entry name" value="RMC1_C"/>
</dbReference>
<protein>
    <submittedName>
        <fullName evidence="6">Mic1 domain-containing protein</fullName>
    </submittedName>
</protein>
<evidence type="ECO:0000313" key="3">
    <source>
        <dbReference type="EMBL" id="VDN56181.1"/>
    </source>
</evidence>
<dbReference type="InterPro" id="IPR040371">
    <property type="entry name" value="RMC1"/>
</dbReference>
<evidence type="ECO:0000259" key="1">
    <source>
        <dbReference type="Pfam" id="PF07035"/>
    </source>
</evidence>
<dbReference type="GO" id="GO:0005765">
    <property type="term" value="C:lysosomal membrane"/>
    <property type="evidence" value="ECO:0007669"/>
    <property type="project" value="TreeGrafter"/>
</dbReference>
<reference evidence="6" key="1">
    <citation type="submission" date="2017-02" db="UniProtKB">
        <authorList>
            <consortium name="WormBaseParasite"/>
        </authorList>
    </citation>
    <scope>IDENTIFICATION</scope>
</reference>
<keyword evidence="5" id="KW-1185">Reference proteome</keyword>
<organism evidence="4 6">
    <name type="scientific">Dracunculus medinensis</name>
    <name type="common">Guinea worm</name>
    <dbReference type="NCBI Taxonomy" id="318479"/>
    <lineage>
        <taxon>Eukaryota</taxon>
        <taxon>Metazoa</taxon>
        <taxon>Ecdysozoa</taxon>
        <taxon>Nematoda</taxon>
        <taxon>Chromadorea</taxon>
        <taxon>Rhabditida</taxon>
        <taxon>Spirurina</taxon>
        <taxon>Dracunculoidea</taxon>
        <taxon>Dracunculidae</taxon>
        <taxon>Dracunculus</taxon>
    </lineage>
</organism>
<dbReference type="WBParaSite" id="DME_0000179401-mRNA-1">
    <property type="protein sequence ID" value="DME_0000179401-mRNA-1"/>
    <property type="gene ID" value="DME_0000179401"/>
</dbReference>
<feature type="domain" description="Regulator of MON1-CCZ1 complex N-terminal" evidence="2">
    <location>
        <begin position="1"/>
        <end position="83"/>
    </location>
</feature>
<dbReference type="GO" id="GO:0031902">
    <property type="term" value="C:late endosome membrane"/>
    <property type="evidence" value="ECO:0007669"/>
    <property type="project" value="TreeGrafter"/>
</dbReference>